<reference evidence="1 2" key="1">
    <citation type="submission" date="2016-10" db="EMBL/GenBank/DDBJ databases">
        <authorList>
            <person name="de Groot N.N."/>
        </authorList>
    </citation>
    <scope>NUCLEOTIDE SEQUENCE [LARGE SCALE GENOMIC DNA]</scope>
    <source>
        <strain evidence="1 2">DSM 16213</strain>
    </source>
</reference>
<dbReference type="Pfam" id="PF20083">
    <property type="entry name" value="DUF6477"/>
    <property type="match status" value="1"/>
</dbReference>
<organism evidence="1 2">
    <name type="scientific">Loktanella fryxellensis</name>
    <dbReference type="NCBI Taxonomy" id="245187"/>
    <lineage>
        <taxon>Bacteria</taxon>
        <taxon>Pseudomonadati</taxon>
        <taxon>Pseudomonadota</taxon>
        <taxon>Alphaproteobacteria</taxon>
        <taxon>Rhodobacterales</taxon>
        <taxon>Roseobacteraceae</taxon>
        <taxon>Loktanella</taxon>
    </lineage>
</organism>
<protein>
    <submittedName>
        <fullName evidence="1">Uncharacterized protein</fullName>
    </submittedName>
</protein>
<dbReference type="Proteomes" id="UP000199585">
    <property type="component" value="Unassembled WGS sequence"/>
</dbReference>
<evidence type="ECO:0000313" key="2">
    <source>
        <dbReference type="Proteomes" id="UP000199585"/>
    </source>
</evidence>
<dbReference type="OrthoDB" id="7875218at2"/>
<proteinExistence type="predicted"/>
<evidence type="ECO:0000313" key="1">
    <source>
        <dbReference type="EMBL" id="SEN65902.1"/>
    </source>
</evidence>
<dbReference type="EMBL" id="FOCI01000025">
    <property type="protein sequence ID" value="SEN65902.1"/>
    <property type="molecule type" value="Genomic_DNA"/>
</dbReference>
<name>A0A1H8ICJ0_9RHOB</name>
<gene>
    <name evidence="1" type="ORF">SAMN04488003_1254</name>
</gene>
<accession>A0A1H8ICJ0</accession>
<keyword evidence="2" id="KW-1185">Reference proteome</keyword>
<dbReference type="STRING" id="245187.SAMN04488003_1254"/>
<sequence>MQDIQSRVKQLKRPGLLVRAALFGVDEYRRSRDLQRLLPGLGSAAHGPVLIALLESERALEDERIAHQMAYSVARHIDLLTAIMAEHRDFEAVQRARALS</sequence>
<dbReference type="AlphaFoldDB" id="A0A1H8ICJ0"/>
<dbReference type="InterPro" id="IPR045516">
    <property type="entry name" value="DUF6477"/>
</dbReference>
<dbReference type="RefSeq" id="WP_089905105.1">
    <property type="nucleotide sequence ID" value="NZ_FOCI01000025.1"/>
</dbReference>